<reference evidence="5 6" key="1">
    <citation type="submission" date="2017-03" db="EMBL/GenBank/DDBJ databases">
        <title>Genomes of endolithic fungi from Antarctica.</title>
        <authorList>
            <person name="Coleine C."/>
            <person name="Masonjones S."/>
            <person name="Stajich J.E."/>
        </authorList>
    </citation>
    <scope>NUCLEOTIDE SEQUENCE [LARGE SCALE GENOMIC DNA]</scope>
    <source>
        <strain evidence="5 6">CCFEE 6315</strain>
    </source>
</reference>
<dbReference type="InterPro" id="IPR050300">
    <property type="entry name" value="GDXG_lipolytic_enzyme"/>
</dbReference>
<gene>
    <name evidence="5" type="ORF">B0A50_06363</name>
</gene>
<evidence type="ECO:0000313" key="5">
    <source>
        <dbReference type="EMBL" id="TKA24603.1"/>
    </source>
</evidence>
<dbReference type="PANTHER" id="PTHR48081:SF31">
    <property type="entry name" value="STERYL ACETYL HYDROLASE MUG81-RELATED"/>
    <property type="match status" value="1"/>
</dbReference>
<dbReference type="AlphaFoldDB" id="A0A4U0TR30"/>
<accession>A0A4U0TR30</accession>
<proteinExistence type="inferred from homology"/>
<keyword evidence="2" id="KW-0378">Hydrolase</keyword>
<evidence type="ECO:0000256" key="2">
    <source>
        <dbReference type="ARBA" id="ARBA00022801"/>
    </source>
</evidence>
<dbReference type="PANTHER" id="PTHR48081">
    <property type="entry name" value="AB HYDROLASE SUPERFAMILY PROTEIN C4A8.06C"/>
    <property type="match status" value="1"/>
</dbReference>
<feature type="domain" description="Alpha/beta hydrolase fold-3" evidence="4">
    <location>
        <begin position="28"/>
        <end position="245"/>
    </location>
</feature>
<feature type="active site" evidence="3">
    <location>
        <position position="106"/>
    </location>
</feature>
<name>A0A4U0TR30_9PEZI</name>
<evidence type="ECO:0000313" key="6">
    <source>
        <dbReference type="Proteomes" id="UP000308549"/>
    </source>
</evidence>
<dbReference type="Proteomes" id="UP000308549">
    <property type="component" value="Unassembled WGS sequence"/>
</dbReference>
<dbReference type="SUPFAM" id="SSF53474">
    <property type="entry name" value="alpha/beta-Hydrolases"/>
    <property type="match status" value="1"/>
</dbReference>
<comment type="caution">
    <text evidence="5">The sequence shown here is derived from an EMBL/GenBank/DDBJ whole genome shotgun (WGS) entry which is preliminary data.</text>
</comment>
<dbReference type="GO" id="GO:0016787">
    <property type="term" value="F:hydrolase activity"/>
    <property type="evidence" value="ECO:0007669"/>
    <property type="project" value="UniProtKB-KW"/>
</dbReference>
<sequence length="272" mass="29352">MKGRSVGLAATAAQSRSQEDLQVRARSGGWVNPASEMHCGLMSKLVARGKEAEGRGGRPVEVAMLQYDLAPHGIYPRQLRQAAAALRYLIEDCGIGPENIILAGDSAGGNLALTLLAHLLQPHPSLAPLSLSRPLKSSVLLSPWVTFSQTSASMKACAQMDYLSLPGLTKGFEAFLGGADVDVWNTPLAGEAGFWKGLEKKVGDVRVLAGGLEIFSDDIGVFVERLKVHNKERVELFVGEAEQHDPPVADIFTGREGLCTLKMFDWMRELTE</sequence>
<dbReference type="EMBL" id="NAJL01000042">
    <property type="protein sequence ID" value="TKA24603.1"/>
    <property type="molecule type" value="Genomic_DNA"/>
</dbReference>
<dbReference type="InterPro" id="IPR029058">
    <property type="entry name" value="AB_hydrolase_fold"/>
</dbReference>
<dbReference type="InterPro" id="IPR033140">
    <property type="entry name" value="Lipase_GDXG_put_SER_AS"/>
</dbReference>
<evidence type="ECO:0000259" key="4">
    <source>
        <dbReference type="Pfam" id="PF07859"/>
    </source>
</evidence>
<evidence type="ECO:0000256" key="3">
    <source>
        <dbReference type="PROSITE-ProRule" id="PRU10038"/>
    </source>
</evidence>
<protein>
    <recommendedName>
        <fullName evidence="4">Alpha/beta hydrolase fold-3 domain-containing protein</fullName>
    </recommendedName>
</protein>
<organism evidence="5 6">
    <name type="scientific">Salinomyces thailandicus</name>
    <dbReference type="NCBI Taxonomy" id="706561"/>
    <lineage>
        <taxon>Eukaryota</taxon>
        <taxon>Fungi</taxon>
        <taxon>Dikarya</taxon>
        <taxon>Ascomycota</taxon>
        <taxon>Pezizomycotina</taxon>
        <taxon>Dothideomycetes</taxon>
        <taxon>Dothideomycetidae</taxon>
        <taxon>Mycosphaerellales</taxon>
        <taxon>Teratosphaeriaceae</taxon>
        <taxon>Salinomyces</taxon>
    </lineage>
</organism>
<evidence type="ECO:0000256" key="1">
    <source>
        <dbReference type="ARBA" id="ARBA00010515"/>
    </source>
</evidence>
<dbReference type="Pfam" id="PF07859">
    <property type="entry name" value="Abhydrolase_3"/>
    <property type="match status" value="1"/>
</dbReference>
<keyword evidence="6" id="KW-1185">Reference proteome</keyword>
<dbReference type="OrthoDB" id="2152029at2759"/>
<comment type="similarity">
    <text evidence="1">Belongs to the 'GDXG' lipolytic enzyme family.</text>
</comment>
<dbReference type="PROSITE" id="PS01174">
    <property type="entry name" value="LIPASE_GDXG_SER"/>
    <property type="match status" value="1"/>
</dbReference>
<dbReference type="InterPro" id="IPR013094">
    <property type="entry name" value="AB_hydrolase_3"/>
</dbReference>
<dbReference type="Gene3D" id="3.40.50.1820">
    <property type="entry name" value="alpha/beta hydrolase"/>
    <property type="match status" value="1"/>
</dbReference>